<sequence length="218" mass="24180">MRLPLNSLSSDKLFSDSAISLKTYSVTPPTVSVVGDTSNNLISRRKYSFASLALDLEMFSILVISVRNCLATNFSFFNLYYTQLEKCICRVKSKMPYILLSDSSLPPDEEDESTDTFNIVRFEFRLTLCKYSSSTKSKSFKMINSSSNAGGHTVNLCDTKNVTSQDGDCLQQPVVITRHIHVPISVLFLTSIDSSNITSGKSNRCLEPLFPQALAAKV</sequence>
<name>A0A6G0TZI2_APHGL</name>
<gene>
    <name evidence="1" type="ORF">AGLY_003756</name>
</gene>
<evidence type="ECO:0000313" key="2">
    <source>
        <dbReference type="Proteomes" id="UP000475862"/>
    </source>
</evidence>
<organism evidence="1 2">
    <name type="scientific">Aphis glycines</name>
    <name type="common">Soybean aphid</name>
    <dbReference type="NCBI Taxonomy" id="307491"/>
    <lineage>
        <taxon>Eukaryota</taxon>
        <taxon>Metazoa</taxon>
        <taxon>Ecdysozoa</taxon>
        <taxon>Arthropoda</taxon>
        <taxon>Hexapoda</taxon>
        <taxon>Insecta</taxon>
        <taxon>Pterygota</taxon>
        <taxon>Neoptera</taxon>
        <taxon>Paraneoptera</taxon>
        <taxon>Hemiptera</taxon>
        <taxon>Sternorrhyncha</taxon>
        <taxon>Aphidomorpha</taxon>
        <taxon>Aphidoidea</taxon>
        <taxon>Aphididae</taxon>
        <taxon>Aphidini</taxon>
        <taxon>Aphis</taxon>
        <taxon>Aphis</taxon>
    </lineage>
</organism>
<dbReference type="Proteomes" id="UP000475862">
    <property type="component" value="Unassembled WGS sequence"/>
</dbReference>
<protein>
    <submittedName>
        <fullName evidence="1">Uncharacterized protein</fullName>
    </submittedName>
</protein>
<evidence type="ECO:0000313" key="1">
    <source>
        <dbReference type="EMBL" id="KAE9541765.1"/>
    </source>
</evidence>
<dbReference type="AlphaFoldDB" id="A0A6G0TZI2"/>
<keyword evidence="2" id="KW-1185">Reference proteome</keyword>
<proteinExistence type="predicted"/>
<comment type="caution">
    <text evidence="1">The sequence shown here is derived from an EMBL/GenBank/DDBJ whole genome shotgun (WGS) entry which is preliminary data.</text>
</comment>
<accession>A0A6G0TZI2</accession>
<reference evidence="1 2" key="1">
    <citation type="submission" date="2019-08" db="EMBL/GenBank/DDBJ databases">
        <title>The genome of the soybean aphid Biotype 1, its phylome, world population structure and adaptation to the North American continent.</title>
        <authorList>
            <person name="Giordano R."/>
            <person name="Donthu R.K."/>
            <person name="Hernandez A.G."/>
            <person name="Wright C.L."/>
            <person name="Zimin A.V."/>
        </authorList>
    </citation>
    <scope>NUCLEOTIDE SEQUENCE [LARGE SCALE GENOMIC DNA]</scope>
    <source>
        <tissue evidence="1">Whole aphids</tissue>
    </source>
</reference>
<dbReference type="EMBL" id="VYZN01000012">
    <property type="protein sequence ID" value="KAE9541765.1"/>
    <property type="molecule type" value="Genomic_DNA"/>
</dbReference>